<evidence type="ECO:0000256" key="4">
    <source>
        <dbReference type="PROSITE-ProRule" id="PRU00182"/>
    </source>
</evidence>
<feature type="region of interest" description="Disordered" evidence="6">
    <location>
        <begin position="100"/>
        <end position="124"/>
    </location>
</feature>
<dbReference type="PROSITE" id="PS50889">
    <property type="entry name" value="S4"/>
    <property type="match status" value="1"/>
</dbReference>
<dbReference type="SUPFAM" id="SSF55174">
    <property type="entry name" value="Alpha-L RNA-binding motif"/>
    <property type="match status" value="1"/>
</dbReference>
<feature type="region of interest" description="Disordered" evidence="6">
    <location>
        <begin position="500"/>
        <end position="750"/>
    </location>
</feature>
<dbReference type="PANTHER" id="PTHR47683">
    <property type="entry name" value="PSEUDOURIDINE SYNTHASE FAMILY PROTEIN-RELATED"/>
    <property type="match status" value="1"/>
</dbReference>
<dbReference type="InterPro" id="IPR050343">
    <property type="entry name" value="RsuA_PseudoU_synthase"/>
</dbReference>
<dbReference type="InterPro" id="IPR000748">
    <property type="entry name" value="PsdUridine_synth_RsuA/RluB/E/F"/>
</dbReference>
<evidence type="ECO:0000256" key="1">
    <source>
        <dbReference type="ARBA" id="ARBA00008348"/>
    </source>
</evidence>
<feature type="region of interest" description="Disordered" evidence="6">
    <location>
        <begin position="152"/>
        <end position="205"/>
    </location>
</feature>
<evidence type="ECO:0000256" key="6">
    <source>
        <dbReference type="SAM" id="MobiDB-lite"/>
    </source>
</evidence>
<dbReference type="InterPro" id="IPR006145">
    <property type="entry name" value="PsdUridine_synth_RsuA/RluA"/>
</dbReference>
<dbReference type="PANTHER" id="PTHR47683:SF3">
    <property type="entry name" value="RIBOSOMAL LARGE SUBUNIT PSEUDOURIDINE SYNTHASE B"/>
    <property type="match status" value="1"/>
</dbReference>
<dbReference type="InterPro" id="IPR042092">
    <property type="entry name" value="PsdUridine_s_RsuA/RluB/E/F_cat"/>
</dbReference>
<dbReference type="CDD" id="cd02556">
    <property type="entry name" value="PseudoU_synth_RluB"/>
    <property type="match status" value="1"/>
</dbReference>
<evidence type="ECO:0000256" key="5">
    <source>
        <dbReference type="RuleBase" id="RU003887"/>
    </source>
</evidence>
<dbReference type="RefSeq" id="WP_273599139.1">
    <property type="nucleotide sequence ID" value="NZ_JAQQXT010000002.1"/>
</dbReference>
<feature type="compositionally biased region" description="Basic and acidic residues" evidence="6">
    <location>
        <begin position="585"/>
        <end position="634"/>
    </location>
</feature>
<comment type="similarity">
    <text evidence="1 5">Belongs to the pseudouridine synthase RsuA family.</text>
</comment>
<dbReference type="EC" id="5.4.99.-" evidence="5"/>
<dbReference type="Pfam" id="PF00849">
    <property type="entry name" value="PseudoU_synth_2"/>
    <property type="match status" value="1"/>
</dbReference>
<evidence type="ECO:0000256" key="2">
    <source>
        <dbReference type="ARBA" id="ARBA00022884"/>
    </source>
</evidence>
<evidence type="ECO:0000259" key="7">
    <source>
        <dbReference type="SMART" id="SM00363"/>
    </source>
</evidence>
<feature type="compositionally biased region" description="Basic and acidic residues" evidence="6">
    <location>
        <begin position="503"/>
        <end position="558"/>
    </location>
</feature>
<evidence type="ECO:0000313" key="9">
    <source>
        <dbReference type="Proteomes" id="UP001221189"/>
    </source>
</evidence>
<feature type="compositionally biased region" description="Basic and acidic residues" evidence="6">
    <location>
        <begin position="187"/>
        <end position="199"/>
    </location>
</feature>
<dbReference type="InterPro" id="IPR020094">
    <property type="entry name" value="TruA/RsuA/RluB/E/F_N"/>
</dbReference>
<sequence length="750" mass="79620">MNSNDIDPKAQPEALGAASSEAGEVAAPKRKRSPAKPKAEAVQAVEAAPASTAEPTAAEAAAVSKPRAARKTAAKKADAEVAVEVAVAVPVDLPTAVVAPQVADEEAPKRRAPRKTVSKAAPVETAVAESVVPEPKPLFTLAPEAVPIITSSSAAESGASEAANEGVEQGEGGERGGRNRNRRRGRKDGAEGFEPRAPRPDAVQAEPAPEVLAAVGERFAQVLAGEFGEADDEVDELPEVQEEEEVESKRVLAAEADAPKLQKVLAQAGIGSRRDIEDMIADGKIEVNGEVAHIGQRISFGDNVRVAGKAIRIRISPPPPRILAYHKPAGEVVTFNDPEGRPTVFRHLPRLQQGKWQAVGRLDMNTEGLLLFTNSGELANQLMHPRFGVEREYAVRVLGTLNNDQRARLLEGVIIEGQKAAFKSIEDGGGEGINRWYRVVITEGRNREVRKLFDSMGLTVSRLIRIRYGTVVLPRGLKRCVWIELGEDDVQVIRRLAGGDQARGGREERGDRGDRGDRGGRGERGERNAPRGGERGNEQRAERGPDRGGERGGDRNAERGNANTRGRRADGRHAGVGPRPSRVAEQPERGPGNDRGDRGDRPQGRGRDGGGYDRPAERFSERPSERSNERGPDRGDDDFEEAIPRNINPLEQTFDRRFAGKGRGIPSGFGAGGSAPDRGGRQGGGRGDGNRGDGPRQPDPLQTSVGYIGADAFVRRSGRGGGGGRGGQGGQGGNSGGGGRSGGGYGGRNR</sequence>
<dbReference type="Gene3D" id="3.30.70.1560">
    <property type="entry name" value="Alpha-L RNA-binding motif"/>
    <property type="match status" value="1"/>
</dbReference>
<name>A0ABT5K9V6_9BURK</name>
<keyword evidence="2 4" id="KW-0694">RNA-binding</keyword>
<feature type="region of interest" description="Disordered" evidence="6">
    <location>
        <begin position="1"/>
        <end position="66"/>
    </location>
</feature>
<dbReference type="SUPFAM" id="SSF55120">
    <property type="entry name" value="Pseudouridine synthase"/>
    <property type="match status" value="1"/>
</dbReference>
<gene>
    <name evidence="8" type="ORF">PRZ03_04020</name>
</gene>
<feature type="compositionally biased region" description="Gly residues" evidence="6">
    <location>
        <begin position="719"/>
        <end position="750"/>
    </location>
</feature>
<proteinExistence type="inferred from homology"/>
<feature type="compositionally biased region" description="Basic and acidic residues" evidence="6">
    <location>
        <begin position="1"/>
        <end position="10"/>
    </location>
</feature>
<protein>
    <recommendedName>
        <fullName evidence="5">Pseudouridine synthase</fullName>
        <ecNumber evidence="5">5.4.99.-</ecNumber>
    </recommendedName>
</protein>
<dbReference type="PROSITE" id="PS01149">
    <property type="entry name" value="PSI_RSU"/>
    <property type="match status" value="1"/>
</dbReference>
<dbReference type="InterPro" id="IPR020103">
    <property type="entry name" value="PsdUridine_synth_cat_dom_sf"/>
</dbReference>
<dbReference type="NCBIfam" id="TIGR00093">
    <property type="entry name" value="pseudouridine synthase"/>
    <property type="match status" value="1"/>
</dbReference>
<dbReference type="Gene3D" id="3.10.290.10">
    <property type="entry name" value="RNA-binding S4 domain"/>
    <property type="match status" value="1"/>
</dbReference>
<dbReference type="InterPro" id="IPR036986">
    <property type="entry name" value="S4_RNA-bd_sf"/>
</dbReference>
<feature type="compositionally biased region" description="Low complexity" evidence="6">
    <location>
        <begin position="152"/>
        <end position="167"/>
    </location>
</feature>
<comment type="caution">
    <text evidence="8">The sequence shown here is derived from an EMBL/GenBank/DDBJ whole genome shotgun (WGS) entry which is preliminary data.</text>
</comment>
<organism evidence="8 9">
    <name type="scientific">Roseateles albus</name>
    <dbReference type="NCBI Taxonomy" id="2987525"/>
    <lineage>
        <taxon>Bacteria</taxon>
        <taxon>Pseudomonadati</taxon>
        <taxon>Pseudomonadota</taxon>
        <taxon>Betaproteobacteria</taxon>
        <taxon>Burkholderiales</taxon>
        <taxon>Sphaerotilaceae</taxon>
        <taxon>Roseateles</taxon>
    </lineage>
</organism>
<dbReference type="InterPro" id="IPR002942">
    <property type="entry name" value="S4_RNA-bd"/>
</dbReference>
<keyword evidence="9" id="KW-1185">Reference proteome</keyword>
<reference evidence="8 9" key="1">
    <citation type="submission" date="2022-10" db="EMBL/GenBank/DDBJ databases">
        <title>Paucibacter sp. hw1 Genome sequencing.</title>
        <authorList>
            <person name="Park S."/>
        </authorList>
    </citation>
    <scope>NUCLEOTIDE SEQUENCE [LARGE SCALE GENOMIC DNA]</scope>
    <source>
        <strain evidence="9">hw1</strain>
    </source>
</reference>
<dbReference type="Pfam" id="PF01479">
    <property type="entry name" value="S4"/>
    <property type="match status" value="1"/>
</dbReference>
<keyword evidence="3 5" id="KW-0413">Isomerase</keyword>
<feature type="compositionally biased region" description="Gly residues" evidence="6">
    <location>
        <begin position="661"/>
        <end position="673"/>
    </location>
</feature>
<dbReference type="Gene3D" id="3.30.70.580">
    <property type="entry name" value="Pseudouridine synthase I, catalytic domain, N-terminal subdomain"/>
    <property type="match status" value="1"/>
</dbReference>
<feature type="compositionally biased region" description="Low complexity" evidence="6">
    <location>
        <begin position="40"/>
        <end position="66"/>
    </location>
</feature>
<feature type="domain" description="RNA-binding S4" evidence="7">
    <location>
        <begin position="259"/>
        <end position="323"/>
    </location>
</feature>
<accession>A0ABT5K9V6</accession>
<dbReference type="CDD" id="cd00165">
    <property type="entry name" value="S4"/>
    <property type="match status" value="1"/>
</dbReference>
<dbReference type="Proteomes" id="UP001221189">
    <property type="component" value="Unassembled WGS sequence"/>
</dbReference>
<feature type="compositionally biased region" description="Low complexity" evidence="6">
    <location>
        <begin position="13"/>
        <end position="26"/>
    </location>
</feature>
<dbReference type="InterPro" id="IPR018496">
    <property type="entry name" value="PsdUridine_synth_RsuA/RluB_CS"/>
</dbReference>
<evidence type="ECO:0000313" key="8">
    <source>
        <dbReference type="EMBL" id="MDC8770728.1"/>
    </source>
</evidence>
<evidence type="ECO:0000256" key="3">
    <source>
        <dbReference type="ARBA" id="ARBA00023235"/>
    </source>
</evidence>
<dbReference type="EMBL" id="JAQQXT010000002">
    <property type="protein sequence ID" value="MDC8770728.1"/>
    <property type="molecule type" value="Genomic_DNA"/>
</dbReference>
<dbReference type="SMART" id="SM00363">
    <property type="entry name" value="S4"/>
    <property type="match status" value="1"/>
</dbReference>